<evidence type="ECO:0000256" key="4">
    <source>
        <dbReference type="ARBA" id="ARBA00022989"/>
    </source>
</evidence>
<keyword evidence="5 6" id="KW-0472">Membrane</keyword>
<dbReference type="RefSeq" id="XP_025051628.1">
    <property type="nucleotide sequence ID" value="XM_025195843.1"/>
</dbReference>
<dbReference type="Proteomes" id="UP000189705">
    <property type="component" value="Unplaced"/>
</dbReference>
<evidence type="ECO:0000256" key="6">
    <source>
        <dbReference type="SAM" id="Phobius"/>
    </source>
</evidence>
<feature type="transmembrane region" description="Helical" evidence="6">
    <location>
        <begin position="33"/>
        <end position="57"/>
    </location>
</feature>
<evidence type="ECO:0000313" key="9">
    <source>
        <dbReference type="RefSeq" id="XP_025051629.1"/>
    </source>
</evidence>
<evidence type="ECO:0000256" key="2">
    <source>
        <dbReference type="ARBA" id="ARBA00009565"/>
    </source>
</evidence>
<dbReference type="GeneID" id="102386903"/>
<reference evidence="8 9" key="1">
    <citation type="submission" date="2025-04" db="UniProtKB">
        <authorList>
            <consortium name="RefSeq"/>
        </authorList>
    </citation>
    <scope>IDENTIFICATION</scope>
</reference>
<dbReference type="RefSeq" id="XP_025051629.1">
    <property type="nucleotide sequence ID" value="XM_025195844.1"/>
</dbReference>
<dbReference type="InterPro" id="IPR030417">
    <property type="entry name" value="MS4A"/>
</dbReference>
<comment type="subcellular location">
    <subcellularLocation>
        <location evidence="1">Membrane</location>
        <topology evidence="1">Multi-pass membrane protein</topology>
    </subcellularLocation>
</comment>
<gene>
    <name evidence="8 9 10" type="primary">LOC102386903</name>
</gene>
<dbReference type="KEGG" id="asn:102386903"/>
<organism evidence="7 9">
    <name type="scientific">Alligator sinensis</name>
    <name type="common">Chinese alligator</name>
    <dbReference type="NCBI Taxonomy" id="38654"/>
    <lineage>
        <taxon>Eukaryota</taxon>
        <taxon>Metazoa</taxon>
        <taxon>Chordata</taxon>
        <taxon>Craniata</taxon>
        <taxon>Vertebrata</taxon>
        <taxon>Euteleostomi</taxon>
        <taxon>Archelosauria</taxon>
        <taxon>Archosauria</taxon>
        <taxon>Crocodylia</taxon>
        <taxon>Alligatoridae</taxon>
        <taxon>Alligatorinae</taxon>
        <taxon>Alligator</taxon>
    </lineage>
</organism>
<protein>
    <submittedName>
        <fullName evidence="8 9">Membrane-spanning 4-domains subfamily A member 4A-like isoform X1</fullName>
    </submittedName>
</protein>
<dbReference type="InterPro" id="IPR007237">
    <property type="entry name" value="CD20-like"/>
</dbReference>
<dbReference type="Pfam" id="PF04103">
    <property type="entry name" value="CD20"/>
    <property type="match status" value="1"/>
</dbReference>
<feature type="transmembrane region" description="Helical" evidence="6">
    <location>
        <begin position="63"/>
        <end position="87"/>
    </location>
</feature>
<evidence type="ECO:0000313" key="8">
    <source>
        <dbReference type="RefSeq" id="XP_025051628.1"/>
    </source>
</evidence>
<evidence type="ECO:0000256" key="1">
    <source>
        <dbReference type="ARBA" id="ARBA00004141"/>
    </source>
</evidence>
<evidence type="ECO:0000313" key="10">
    <source>
        <dbReference type="RefSeq" id="XP_025051630.1"/>
    </source>
</evidence>
<name>A0A3Q0FWA7_ALLSI</name>
<sequence length="209" mass="22374">MEQGAPGTILLTQISPPSTRPKPLEKFQRGEPLAVGVTQVLTGIQQVAFGTVLILTFDFHYPALHLGAVVCTGLLCVVSGSLSVAVSRNPKIPLMKMELALNSVSTVVAGVSIVMLCLSVMFTHNAHSCYWHQGKRTCDYPPTEVQDILLALSLVLMALTLLQLCLALTRAAFGCKAICRDSYLDLAVVIYQDTARPTDPTCTATSGTL</sequence>
<proteinExistence type="inferred from homology"/>
<dbReference type="PANTHER" id="PTHR23320">
    <property type="entry name" value="MEMBRANE-SPANNING 4-DOMAINS SUBFAMILY A MS4A -RELATED"/>
    <property type="match status" value="1"/>
</dbReference>
<keyword evidence="4 6" id="KW-1133">Transmembrane helix</keyword>
<dbReference type="AlphaFoldDB" id="A0A3Q0FWA7"/>
<evidence type="ECO:0000256" key="5">
    <source>
        <dbReference type="ARBA" id="ARBA00023136"/>
    </source>
</evidence>
<dbReference type="GO" id="GO:0016020">
    <property type="term" value="C:membrane"/>
    <property type="evidence" value="ECO:0007669"/>
    <property type="project" value="UniProtKB-SubCell"/>
</dbReference>
<dbReference type="PANTHER" id="PTHR23320:SF128">
    <property type="entry name" value="MEMBRANE-SPANNING 4-DOMAINS SUBFAMILY A MEMBER 4A"/>
    <property type="match status" value="1"/>
</dbReference>
<keyword evidence="3 6" id="KW-0812">Transmembrane</keyword>
<feature type="transmembrane region" description="Helical" evidence="6">
    <location>
        <begin position="148"/>
        <end position="168"/>
    </location>
</feature>
<dbReference type="RefSeq" id="XP_025051630.1">
    <property type="nucleotide sequence ID" value="XM_025195845.1"/>
</dbReference>
<keyword evidence="7" id="KW-1185">Reference proteome</keyword>
<evidence type="ECO:0000256" key="3">
    <source>
        <dbReference type="ARBA" id="ARBA00022692"/>
    </source>
</evidence>
<evidence type="ECO:0000313" key="7">
    <source>
        <dbReference type="Proteomes" id="UP000189705"/>
    </source>
</evidence>
<feature type="transmembrane region" description="Helical" evidence="6">
    <location>
        <begin position="99"/>
        <end position="122"/>
    </location>
</feature>
<accession>A0A3Q0FWA7</accession>
<comment type="similarity">
    <text evidence="2">Belongs to the MS4A family.</text>
</comment>